<evidence type="ECO:0000259" key="6">
    <source>
        <dbReference type="PROSITE" id="PS50135"/>
    </source>
</evidence>
<dbReference type="PROSITE" id="PS01357">
    <property type="entry name" value="ZF_ZZ_1"/>
    <property type="match status" value="1"/>
</dbReference>
<feature type="region of interest" description="Disordered" evidence="5">
    <location>
        <begin position="287"/>
        <end position="308"/>
    </location>
</feature>
<keyword evidence="2 4" id="KW-0863">Zinc-finger</keyword>
<dbReference type="OMA" id="CEAHPIP"/>
<evidence type="ECO:0000256" key="4">
    <source>
        <dbReference type="PROSITE-ProRule" id="PRU00228"/>
    </source>
</evidence>
<dbReference type="HOGENOM" id="CLU_005087_0_0_1"/>
<accession>F8QAG9</accession>
<evidence type="ECO:0000313" key="7">
    <source>
        <dbReference type="EMBL" id="EGN94759.1"/>
    </source>
</evidence>
<reference evidence="8" key="1">
    <citation type="journal article" date="2011" name="Science">
        <title>The plant cell wall-decomposing machinery underlies the functional diversity of forest fungi.</title>
        <authorList>
            <person name="Eastwood D.C."/>
            <person name="Floudas D."/>
            <person name="Binder M."/>
            <person name="Majcherczyk A."/>
            <person name="Schneider P."/>
            <person name="Aerts A."/>
            <person name="Asiegbu F.O."/>
            <person name="Baker S.E."/>
            <person name="Barry K."/>
            <person name="Bendiksby M."/>
            <person name="Blumentritt M."/>
            <person name="Coutinho P.M."/>
            <person name="Cullen D."/>
            <person name="de Vries R.P."/>
            <person name="Gathman A."/>
            <person name="Goodell B."/>
            <person name="Henrissat B."/>
            <person name="Ihrmark K."/>
            <person name="Kauserud H."/>
            <person name="Kohler A."/>
            <person name="LaButti K."/>
            <person name="Lapidus A."/>
            <person name="Lavin J.L."/>
            <person name="Lee Y.-H."/>
            <person name="Lindquist E."/>
            <person name="Lilly W."/>
            <person name="Lucas S."/>
            <person name="Morin E."/>
            <person name="Murat C."/>
            <person name="Oguiza J.A."/>
            <person name="Park J."/>
            <person name="Pisabarro A.G."/>
            <person name="Riley R."/>
            <person name="Rosling A."/>
            <person name="Salamov A."/>
            <person name="Schmidt O."/>
            <person name="Schmutz J."/>
            <person name="Skrede I."/>
            <person name="Stenlid J."/>
            <person name="Wiebenga A."/>
            <person name="Xie X."/>
            <person name="Kuees U."/>
            <person name="Hibbett D.S."/>
            <person name="Hoffmeister D."/>
            <person name="Hoegberg N."/>
            <person name="Martin F."/>
            <person name="Grigoriev I.V."/>
            <person name="Watkinson S.C."/>
        </authorList>
    </citation>
    <scope>NUCLEOTIDE SEQUENCE [LARGE SCALE GENOMIC DNA]</scope>
    <source>
        <strain evidence="8">strain S7.3</strain>
    </source>
</reference>
<dbReference type="PANTHER" id="PTHR20930:SF0">
    <property type="entry name" value="PROTEIN ILRUN"/>
    <property type="match status" value="1"/>
</dbReference>
<feature type="region of interest" description="Disordered" evidence="5">
    <location>
        <begin position="636"/>
        <end position="684"/>
    </location>
</feature>
<dbReference type="InterPro" id="IPR043145">
    <property type="entry name" value="Znf_ZZ_sf"/>
</dbReference>
<dbReference type="Gene3D" id="2.60.40.10">
    <property type="entry name" value="Immunoglobulins"/>
    <property type="match status" value="1"/>
</dbReference>
<keyword evidence="1" id="KW-0479">Metal-binding</keyword>
<evidence type="ECO:0000256" key="2">
    <source>
        <dbReference type="ARBA" id="ARBA00022771"/>
    </source>
</evidence>
<evidence type="ECO:0000256" key="3">
    <source>
        <dbReference type="ARBA" id="ARBA00022833"/>
    </source>
</evidence>
<dbReference type="SUPFAM" id="SSF57850">
    <property type="entry name" value="RING/U-box"/>
    <property type="match status" value="2"/>
</dbReference>
<keyword evidence="8" id="KW-1185">Reference proteome</keyword>
<dbReference type="AlphaFoldDB" id="F8QAG9"/>
<dbReference type="Gene3D" id="3.30.60.90">
    <property type="match status" value="2"/>
</dbReference>
<organism evidence="8">
    <name type="scientific">Serpula lacrymans var. lacrymans (strain S7.3)</name>
    <name type="common">Dry rot fungus</name>
    <dbReference type="NCBI Taxonomy" id="936435"/>
    <lineage>
        <taxon>Eukaryota</taxon>
        <taxon>Fungi</taxon>
        <taxon>Dikarya</taxon>
        <taxon>Basidiomycota</taxon>
        <taxon>Agaricomycotina</taxon>
        <taxon>Agaricomycetes</taxon>
        <taxon>Agaricomycetidae</taxon>
        <taxon>Boletales</taxon>
        <taxon>Coniophorineae</taxon>
        <taxon>Serpulaceae</taxon>
        <taxon>Serpula</taxon>
    </lineage>
</organism>
<dbReference type="OrthoDB" id="661148at2759"/>
<feature type="region of interest" description="Disordered" evidence="5">
    <location>
        <begin position="237"/>
        <end position="256"/>
    </location>
</feature>
<dbReference type="Pfam" id="PF16158">
    <property type="entry name" value="N_BRCA1_IG"/>
    <property type="match status" value="1"/>
</dbReference>
<dbReference type="InterPro" id="IPR032350">
    <property type="entry name" value="Nbr1_FW"/>
</dbReference>
<feature type="region of interest" description="Disordered" evidence="5">
    <location>
        <begin position="554"/>
        <end position="573"/>
    </location>
</feature>
<dbReference type="InterPro" id="IPR013783">
    <property type="entry name" value="Ig-like_fold"/>
</dbReference>
<protein>
    <recommendedName>
        <fullName evidence="6">ZZ-type domain-containing protein</fullName>
    </recommendedName>
</protein>
<proteinExistence type="predicted"/>
<dbReference type="SMART" id="SM00291">
    <property type="entry name" value="ZnF_ZZ"/>
    <property type="match status" value="2"/>
</dbReference>
<feature type="compositionally biased region" description="Basic and acidic residues" evidence="5">
    <location>
        <begin position="240"/>
        <end position="253"/>
    </location>
</feature>
<dbReference type="PANTHER" id="PTHR20930">
    <property type="entry name" value="OVARIAN CARCINOMA ANTIGEN CA125-RELATED"/>
    <property type="match status" value="1"/>
</dbReference>
<sequence length="1015" mass="110366">MFTVKATYRNETRKFSYSASTRFPSYDDLHQQPSRLLIGREVHSADEYNTCVAPMLHLSWSNALLRFTVYAETPDKASSVTSGPVEHSVKPVSEFYFSGTPATAVSNKTPSPNGPYHYISSALSPSHVPPPPIIFPSPRQSIQFPSPPLPFVDKSVTISSHASSQQNGSIYCNTKMQSPASHDCSASQGKAEIQALLSSFKEDLDQLLSNLFGSAHDAGSEHINKGGEIETKVESNLSENEDRSMASPVHEEQGPASPEPPKWCFVCRAQFNGPCFGPSHVVERHASSRATLPNAPPNIPSDVNAGGDSRVTDVPPSIHRGVMCDNCNEIIVGIRHKCLDCEDYDLCGVCMGSGTAGRHNPFHEFFDIATPGVLRMTEVLITRNHIHLCAEKMSEILVLGIYYIMQRAIYAIHPLKVIATNVLIALISTLVSLVLVLRRITHEQHPNHGFVKVEKPENLMMRNALSVSSTKHYATCNACKQRICGVRYKCMHTNCPDFDLCASCEALPIPVHPAIHPLLKMKTVDTVIPTVYRFGQKSLIEQYGGEMAFSDLPTRNSSHCDRSRSSSASFGTPKVDTRDIVASLSPGPDGLQHYAHTAQVSDTGKPVEVFESRIHTPLAVLTSQIISRNGCEMSVGKEEEEPPYPAFKSPLVRPSSCSAHSSEDQVAHSVLMPSQSPPAEESNLPAHLPDSSYDTFHESWPGFSRGIKHLTRSHSSSSKAQESLVELSLGTGFTRPHGSGSVGDLVAPSLFEPDVQMVQMSPSVVTSAPRSPSISTCLAASTYAAPVNVEEEAQSNQKMTPQIPSTYPRLNSAFLADTTVPDGQIFPPGAEFVKSWRLLNNGDNAWPETTEIQFLAGESFAHDSEQLAKVGKVDPGEEIDVWTGELKAPEVAGRYVSYWRLSDGQGNLFGGSIWVDVTVVEHNNVEEASEDSLASSSIIMPAYASSAVIDHLSHPTNEALSDDGSSFSLISNSPSDHGDLSVWQDSPLYVEVPTPESATPAEYVVLYDSSSSEED</sequence>
<keyword evidence="3" id="KW-0862">Zinc</keyword>
<dbReference type="PROSITE" id="PS50135">
    <property type="entry name" value="ZF_ZZ_2"/>
    <property type="match status" value="1"/>
</dbReference>
<dbReference type="STRING" id="936435.F8QAG9"/>
<dbReference type="EMBL" id="GL945487">
    <property type="protein sequence ID" value="EGN94759.1"/>
    <property type="molecule type" value="Genomic_DNA"/>
</dbReference>
<evidence type="ECO:0000256" key="5">
    <source>
        <dbReference type="SAM" id="MobiDB-lite"/>
    </source>
</evidence>
<dbReference type="InterPro" id="IPR000433">
    <property type="entry name" value="Znf_ZZ"/>
</dbReference>
<dbReference type="Pfam" id="PF00569">
    <property type="entry name" value="ZZ"/>
    <property type="match status" value="2"/>
</dbReference>
<dbReference type="InParanoid" id="F8QAG9"/>
<dbReference type="Proteomes" id="UP000008063">
    <property type="component" value="Unassembled WGS sequence"/>
</dbReference>
<gene>
    <name evidence="7" type="ORF">SERLA73DRAFT_155498</name>
</gene>
<name>F8QAG9_SERL3</name>
<dbReference type="CDD" id="cd14947">
    <property type="entry name" value="NBR1_like"/>
    <property type="match status" value="1"/>
</dbReference>
<evidence type="ECO:0000313" key="8">
    <source>
        <dbReference type="Proteomes" id="UP000008063"/>
    </source>
</evidence>
<dbReference type="CDD" id="cd02249">
    <property type="entry name" value="ZZ"/>
    <property type="match status" value="1"/>
</dbReference>
<dbReference type="CDD" id="cd02340">
    <property type="entry name" value="ZZ_NBR1_like"/>
    <property type="match status" value="1"/>
</dbReference>
<evidence type="ECO:0000256" key="1">
    <source>
        <dbReference type="ARBA" id="ARBA00022723"/>
    </source>
</evidence>
<dbReference type="GO" id="GO:0008270">
    <property type="term" value="F:zinc ion binding"/>
    <property type="evidence" value="ECO:0007669"/>
    <property type="project" value="UniProtKB-KW"/>
</dbReference>
<feature type="domain" description="ZZ-type" evidence="6">
    <location>
        <begin position="319"/>
        <end position="373"/>
    </location>
</feature>